<dbReference type="SUPFAM" id="SSF50249">
    <property type="entry name" value="Nucleic acid-binding proteins"/>
    <property type="match status" value="1"/>
</dbReference>
<protein>
    <recommendedName>
        <fullName evidence="2">Single-stranded DNA-binding protein</fullName>
    </recommendedName>
</protein>
<name>A0AA97H181_9FIRM</name>
<dbReference type="InterPro" id="IPR011344">
    <property type="entry name" value="ssDNA-bd"/>
</dbReference>
<dbReference type="Gene3D" id="2.40.50.140">
    <property type="entry name" value="Nucleic acid-binding proteins"/>
    <property type="match status" value="1"/>
</dbReference>
<dbReference type="PIRSF" id="PIRSF002070">
    <property type="entry name" value="SSB"/>
    <property type="match status" value="1"/>
</dbReference>
<keyword evidence="1 2" id="KW-0238">DNA-binding</keyword>
<evidence type="ECO:0000313" key="3">
    <source>
        <dbReference type="EMBL" id="WOC32371.1"/>
    </source>
</evidence>
<evidence type="ECO:0000313" key="4">
    <source>
        <dbReference type="Proteomes" id="UP001300604"/>
    </source>
</evidence>
<dbReference type="InterPro" id="IPR012340">
    <property type="entry name" value="NA-bd_OB-fold"/>
</dbReference>
<dbReference type="AlphaFoldDB" id="A0AA97H181"/>
<evidence type="ECO:0000256" key="1">
    <source>
        <dbReference type="ARBA" id="ARBA00023125"/>
    </source>
</evidence>
<dbReference type="Proteomes" id="UP001300604">
    <property type="component" value="Chromosome"/>
</dbReference>
<proteinExistence type="predicted"/>
<reference evidence="3" key="1">
    <citation type="submission" date="2023-09" db="EMBL/GenBank/DDBJ databases">
        <authorList>
            <person name="Zeng C."/>
        </authorList>
    </citation>
    <scope>NUCLEOTIDE SEQUENCE</scope>
    <source>
        <strain evidence="3">ZCY20-5</strain>
    </source>
</reference>
<dbReference type="RefSeq" id="WP_275844924.1">
    <property type="nucleotide sequence ID" value="NZ_CP135996.1"/>
</dbReference>
<dbReference type="GO" id="GO:0003697">
    <property type="term" value="F:single-stranded DNA binding"/>
    <property type="evidence" value="ECO:0007669"/>
    <property type="project" value="InterPro"/>
</dbReference>
<dbReference type="EMBL" id="CP135996">
    <property type="protein sequence ID" value="WOC32371.1"/>
    <property type="molecule type" value="Genomic_DNA"/>
</dbReference>
<gene>
    <name evidence="3" type="ORF">PXC00_00455</name>
</gene>
<accession>A0AA97H181</accession>
<dbReference type="InterPro" id="IPR000424">
    <property type="entry name" value="Primosome_PriB/ssb"/>
</dbReference>
<sequence length="131" mass="14851">MLHIYGTGRLVAAPEMKQIPSKKTGEARELCSVRIASDNDYPSEKSSFIRLNAWGAKARYLYKAGHKGSYVEFDGELTIPEYDKSVEKQYEPELQISAKGHLRVLVLQKRTAASDDYPEESTPYYGEEEPM</sequence>
<dbReference type="Pfam" id="PF00436">
    <property type="entry name" value="SSB"/>
    <property type="match status" value="1"/>
</dbReference>
<keyword evidence="4" id="KW-1185">Reference proteome</keyword>
<organism evidence="3 4">
    <name type="scientific">Caproicibacterium argilliputei</name>
    <dbReference type="NCBI Taxonomy" id="3030016"/>
    <lineage>
        <taxon>Bacteria</taxon>
        <taxon>Bacillati</taxon>
        <taxon>Bacillota</taxon>
        <taxon>Clostridia</taxon>
        <taxon>Eubacteriales</taxon>
        <taxon>Oscillospiraceae</taxon>
        <taxon>Caproicibacterium</taxon>
    </lineage>
</organism>
<dbReference type="GO" id="GO:0006260">
    <property type="term" value="P:DNA replication"/>
    <property type="evidence" value="ECO:0007669"/>
    <property type="project" value="InterPro"/>
</dbReference>
<evidence type="ECO:0000256" key="2">
    <source>
        <dbReference type="PIRNR" id="PIRNR002070"/>
    </source>
</evidence>
<dbReference type="PROSITE" id="PS50935">
    <property type="entry name" value="SSB"/>
    <property type="match status" value="1"/>
</dbReference>
<dbReference type="KEGG" id="carl:PXC00_00455"/>
<dbReference type="CDD" id="cd04496">
    <property type="entry name" value="SSB_OBF"/>
    <property type="match status" value="1"/>
</dbReference>
<reference evidence="3" key="2">
    <citation type="submission" date="2024-06" db="EMBL/GenBank/DDBJ databases">
        <title>Caproicibacterium argilliputei sp. nov, a novel caproic acid producing anaerobic bacterium isolated from pit mud.</title>
        <authorList>
            <person name="Xia S."/>
        </authorList>
    </citation>
    <scope>NUCLEOTIDE SEQUENCE</scope>
    <source>
        <strain evidence="3">ZCY20-5</strain>
    </source>
</reference>